<keyword evidence="9" id="KW-1185">Reference proteome</keyword>
<dbReference type="GO" id="GO:0035344">
    <property type="term" value="P:hypoxanthine transport"/>
    <property type="evidence" value="ECO:0007669"/>
    <property type="project" value="TreeGrafter"/>
</dbReference>
<evidence type="ECO:0000256" key="7">
    <source>
        <dbReference type="SAM" id="Phobius"/>
    </source>
</evidence>
<dbReference type="Proteomes" id="UP000007635">
    <property type="component" value="Chromosome IX"/>
</dbReference>
<dbReference type="PANTHER" id="PTHR10332">
    <property type="entry name" value="EQUILIBRATIVE NUCLEOSIDE TRANSPORTER"/>
    <property type="match status" value="1"/>
</dbReference>
<evidence type="ECO:0000313" key="8">
    <source>
        <dbReference type="Ensembl" id="ENSGACP00000055286.1"/>
    </source>
</evidence>
<protein>
    <recommendedName>
        <fullName evidence="10">Solute carrier family 29 member 2</fullName>
    </recommendedName>
</protein>
<evidence type="ECO:0000256" key="2">
    <source>
        <dbReference type="ARBA" id="ARBA00007965"/>
    </source>
</evidence>
<comment type="subcellular location">
    <subcellularLocation>
        <location evidence="1">Membrane</location>
        <topology evidence="1">Multi-pass membrane protein</topology>
    </subcellularLocation>
</comment>
<reference evidence="8 9" key="1">
    <citation type="journal article" date="2021" name="G3 (Bethesda)">
        <title>Improved contiguity of the threespine stickleback genome using long-read sequencing.</title>
        <authorList>
            <person name="Nath S."/>
            <person name="Shaw D.E."/>
            <person name="White M.A."/>
        </authorList>
    </citation>
    <scope>NUCLEOTIDE SEQUENCE [LARGE SCALE GENOMIC DNA]</scope>
    <source>
        <strain evidence="8 9">Lake Benthic</strain>
    </source>
</reference>
<keyword evidence="5 7" id="KW-1133">Transmembrane helix</keyword>
<dbReference type="GO" id="GO:0016323">
    <property type="term" value="C:basolateral plasma membrane"/>
    <property type="evidence" value="ECO:0007669"/>
    <property type="project" value="TreeGrafter"/>
</dbReference>
<feature type="transmembrane region" description="Helical" evidence="7">
    <location>
        <begin position="225"/>
        <end position="243"/>
    </location>
</feature>
<dbReference type="Ensembl" id="ENSGACT00000049193.1">
    <property type="protein sequence ID" value="ENSGACP00000055286.1"/>
    <property type="gene ID" value="ENSGACG00000031558.1"/>
</dbReference>
<evidence type="ECO:0000256" key="1">
    <source>
        <dbReference type="ARBA" id="ARBA00004141"/>
    </source>
</evidence>
<keyword evidence="4 7" id="KW-0812">Transmembrane</keyword>
<evidence type="ECO:0000256" key="6">
    <source>
        <dbReference type="ARBA" id="ARBA00023136"/>
    </source>
</evidence>
<sequence>MSNDHQQGEPAPRRRLVPCIIIFVLGVGSLLPWNFFIIASQYFQRRLAAEPSTTSGGGGYSYELWMTLAANLPLVVSSLLNCLCTSGCGRGLPAALRRCCGRGLPAAPCGSCDLKHCPLVVFTMVLIIGLFAATAVLVDVDMEPRIFFYVTMATIVVINKMTALSNSSEAPEDQRRDENQERCSGWRVFKEIRWMAAYVMAVFIVTLSVFPVITSRVQTVSKDNAAWDKVFTCVCCLIVFNAMDLLGRIATIFVQWPSKESRWLPIAVASRGLFVPLLIMCNVQNFRSPAVFRCDGFFAFIMALFAVSNGYLASLCVAYAPRLVRGADCEAAGLVMSLFMVLGLSLGAFLSFWYMRFLSCDLSSSH</sequence>
<dbReference type="GO" id="GO:0015854">
    <property type="term" value="P:guanine transport"/>
    <property type="evidence" value="ECO:0007669"/>
    <property type="project" value="TreeGrafter"/>
</dbReference>
<accession>A0AAQ4QVE3</accession>
<dbReference type="PIRSF" id="PIRSF016379">
    <property type="entry name" value="ENT"/>
    <property type="match status" value="1"/>
</dbReference>
<reference evidence="8" key="3">
    <citation type="submission" date="2025-09" db="UniProtKB">
        <authorList>
            <consortium name="Ensembl"/>
        </authorList>
    </citation>
    <scope>IDENTIFICATION</scope>
</reference>
<reference evidence="8" key="2">
    <citation type="submission" date="2025-08" db="UniProtKB">
        <authorList>
            <consortium name="Ensembl"/>
        </authorList>
    </citation>
    <scope>IDENTIFICATION</scope>
</reference>
<proteinExistence type="inferred from homology"/>
<dbReference type="PANTHER" id="PTHR10332:SF8">
    <property type="entry name" value="EQUILIBRATIVE NUCLEOSIDE TRANSPORTER 2"/>
    <property type="match status" value="1"/>
</dbReference>
<feature type="transmembrane region" description="Helical" evidence="7">
    <location>
        <begin position="20"/>
        <end position="44"/>
    </location>
</feature>
<dbReference type="GeneTree" id="ENSGT00950000182898"/>
<evidence type="ECO:0000313" key="9">
    <source>
        <dbReference type="Proteomes" id="UP000007635"/>
    </source>
</evidence>
<feature type="transmembrane region" description="Helical" evidence="7">
    <location>
        <begin position="119"/>
        <end position="140"/>
    </location>
</feature>
<name>A0AAQ4QVE3_GASAC</name>
<dbReference type="GO" id="GO:0035364">
    <property type="term" value="P:thymine transport"/>
    <property type="evidence" value="ECO:0007669"/>
    <property type="project" value="TreeGrafter"/>
</dbReference>
<feature type="transmembrane region" description="Helical" evidence="7">
    <location>
        <begin position="194"/>
        <end position="213"/>
    </location>
</feature>
<evidence type="ECO:0000256" key="4">
    <source>
        <dbReference type="ARBA" id="ARBA00022692"/>
    </source>
</evidence>
<feature type="transmembrane region" description="Helical" evidence="7">
    <location>
        <begin position="297"/>
        <end position="320"/>
    </location>
</feature>
<comment type="similarity">
    <text evidence="2">Belongs to the SLC29A/ENT transporter (TC 2.A.57) family.</text>
</comment>
<evidence type="ECO:0000256" key="3">
    <source>
        <dbReference type="ARBA" id="ARBA00022448"/>
    </source>
</evidence>
<evidence type="ECO:0000256" key="5">
    <source>
        <dbReference type="ARBA" id="ARBA00022989"/>
    </source>
</evidence>
<dbReference type="InterPro" id="IPR002259">
    <property type="entry name" value="Eqnu_transpt"/>
</dbReference>
<keyword evidence="3" id="KW-0813">Transport</keyword>
<dbReference type="AlphaFoldDB" id="A0AAQ4QVE3"/>
<dbReference type="GO" id="GO:0005337">
    <property type="term" value="F:nucleoside transmembrane transporter activity"/>
    <property type="evidence" value="ECO:0007669"/>
    <property type="project" value="InterPro"/>
</dbReference>
<feature type="transmembrane region" description="Helical" evidence="7">
    <location>
        <begin position="332"/>
        <end position="355"/>
    </location>
</feature>
<keyword evidence="6 7" id="KW-0472">Membrane</keyword>
<evidence type="ECO:0008006" key="10">
    <source>
        <dbReference type="Google" id="ProtNLM"/>
    </source>
</evidence>
<organism evidence="8 9">
    <name type="scientific">Gasterosteus aculeatus aculeatus</name>
    <name type="common">three-spined stickleback</name>
    <dbReference type="NCBI Taxonomy" id="481459"/>
    <lineage>
        <taxon>Eukaryota</taxon>
        <taxon>Metazoa</taxon>
        <taxon>Chordata</taxon>
        <taxon>Craniata</taxon>
        <taxon>Vertebrata</taxon>
        <taxon>Euteleostomi</taxon>
        <taxon>Actinopterygii</taxon>
        <taxon>Neopterygii</taxon>
        <taxon>Teleostei</taxon>
        <taxon>Neoteleostei</taxon>
        <taxon>Acanthomorphata</taxon>
        <taxon>Eupercaria</taxon>
        <taxon>Perciformes</taxon>
        <taxon>Cottioidei</taxon>
        <taxon>Gasterosteales</taxon>
        <taxon>Gasterosteidae</taxon>
        <taxon>Gasterosteus</taxon>
    </lineage>
</organism>
<dbReference type="Pfam" id="PF01733">
    <property type="entry name" value="Nucleoside_tran"/>
    <property type="match status" value="1"/>
</dbReference>
<dbReference type="GO" id="GO:0015862">
    <property type="term" value="P:uridine transmembrane transport"/>
    <property type="evidence" value="ECO:0007669"/>
    <property type="project" value="TreeGrafter"/>
</dbReference>
<dbReference type="GO" id="GO:0015853">
    <property type="term" value="P:adenine transport"/>
    <property type="evidence" value="ECO:0007669"/>
    <property type="project" value="TreeGrafter"/>
</dbReference>